<evidence type="ECO:0000313" key="2">
    <source>
        <dbReference type="EMBL" id="GBP05886.1"/>
    </source>
</evidence>
<dbReference type="Proteomes" id="UP000299102">
    <property type="component" value="Unassembled WGS sequence"/>
</dbReference>
<reference evidence="2 3" key="1">
    <citation type="journal article" date="2019" name="Commun. Biol.">
        <title>The bagworm genome reveals a unique fibroin gene that provides high tensile strength.</title>
        <authorList>
            <person name="Kono N."/>
            <person name="Nakamura H."/>
            <person name="Ohtoshi R."/>
            <person name="Tomita M."/>
            <person name="Numata K."/>
            <person name="Arakawa K."/>
        </authorList>
    </citation>
    <scope>NUCLEOTIDE SEQUENCE [LARGE SCALE GENOMIC DNA]</scope>
</reference>
<protein>
    <submittedName>
        <fullName evidence="2">Uncharacterized protein</fullName>
    </submittedName>
</protein>
<organism evidence="2 3">
    <name type="scientific">Eumeta variegata</name>
    <name type="common">Bagworm moth</name>
    <name type="synonym">Eumeta japonica</name>
    <dbReference type="NCBI Taxonomy" id="151549"/>
    <lineage>
        <taxon>Eukaryota</taxon>
        <taxon>Metazoa</taxon>
        <taxon>Ecdysozoa</taxon>
        <taxon>Arthropoda</taxon>
        <taxon>Hexapoda</taxon>
        <taxon>Insecta</taxon>
        <taxon>Pterygota</taxon>
        <taxon>Neoptera</taxon>
        <taxon>Endopterygota</taxon>
        <taxon>Lepidoptera</taxon>
        <taxon>Glossata</taxon>
        <taxon>Ditrysia</taxon>
        <taxon>Tineoidea</taxon>
        <taxon>Psychidae</taxon>
        <taxon>Oiketicinae</taxon>
        <taxon>Eumeta</taxon>
    </lineage>
</organism>
<evidence type="ECO:0000256" key="1">
    <source>
        <dbReference type="SAM" id="SignalP"/>
    </source>
</evidence>
<evidence type="ECO:0000313" key="3">
    <source>
        <dbReference type="Proteomes" id="UP000299102"/>
    </source>
</evidence>
<keyword evidence="3" id="KW-1185">Reference proteome</keyword>
<feature type="signal peptide" evidence="1">
    <location>
        <begin position="1"/>
        <end position="21"/>
    </location>
</feature>
<keyword evidence="1" id="KW-0732">Signal</keyword>
<dbReference type="OrthoDB" id="414730at2759"/>
<accession>A0A4C1SVB1</accession>
<feature type="chain" id="PRO_5020030673" evidence="1">
    <location>
        <begin position="22"/>
        <end position="182"/>
    </location>
</feature>
<gene>
    <name evidence="2" type="ORF">EVAR_5166_1</name>
</gene>
<comment type="caution">
    <text evidence="2">The sequence shown here is derived from an EMBL/GenBank/DDBJ whole genome shotgun (WGS) entry which is preliminary data.</text>
</comment>
<dbReference type="EMBL" id="BGZK01000019">
    <property type="protein sequence ID" value="GBP05886.1"/>
    <property type="molecule type" value="Genomic_DNA"/>
</dbReference>
<dbReference type="AlphaFoldDB" id="A0A4C1SVB1"/>
<name>A0A4C1SVB1_EUMVA</name>
<sequence length="182" mass="20263">MGMGLHCLLMIFLKIIKQQAAFDEVNSTTSEVVEWFSINNLLNERKTKLVQFSLTSAKPVNGNVMVKSEKNRLSVGIQNRRFYTQNCIKSEKSQRYPSKDQDRHWGWLWKSGRDIDGIGGDIGVRNNYYQIIIFAKRRGGNSSGANRKIIVLPGLAILAPPRVYALCLGTGGTALSTALATT</sequence>
<proteinExistence type="predicted"/>